<dbReference type="PANTHER" id="PTHR21726">
    <property type="entry name" value="PHOSPHATIDYLINOSITOL N-ACETYLGLUCOSAMINYLTRANSFERASE SUBUNIT P DOWN SYNDROME CRITICAL REGION PROTEIN 5 -RELATED"/>
    <property type="match status" value="1"/>
</dbReference>
<evidence type="ECO:0000313" key="5">
    <source>
        <dbReference type="Proteomes" id="UP000077755"/>
    </source>
</evidence>
<dbReference type="Pfam" id="PF14309">
    <property type="entry name" value="DUF4378"/>
    <property type="match status" value="1"/>
</dbReference>
<gene>
    <name evidence="4" type="ORF">DCAR_0729763</name>
</gene>
<dbReference type="EMBL" id="CP093349">
    <property type="protein sequence ID" value="WOH10296.1"/>
    <property type="molecule type" value="Genomic_DNA"/>
</dbReference>
<feature type="compositionally biased region" description="Basic and acidic residues" evidence="1">
    <location>
        <begin position="130"/>
        <end position="139"/>
    </location>
</feature>
<dbReference type="Pfam" id="PF14383">
    <property type="entry name" value="VARLMGL"/>
    <property type="match status" value="1"/>
</dbReference>
<feature type="region of interest" description="Disordered" evidence="1">
    <location>
        <begin position="130"/>
        <end position="149"/>
    </location>
</feature>
<reference evidence="4" key="2">
    <citation type="submission" date="2022-03" db="EMBL/GenBank/DDBJ databases">
        <title>Draft title - Genomic analysis of global carrot germplasm unveils the trajectory of domestication and the origin of high carotenoid orange carrot.</title>
        <authorList>
            <person name="Iorizzo M."/>
            <person name="Ellison S."/>
            <person name="Senalik D."/>
            <person name="Macko-Podgorni A."/>
            <person name="Grzebelus D."/>
            <person name="Bostan H."/>
            <person name="Rolling W."/>
            <person name="Curaba J."/>
            <person name="Simon P."/>
        </authorList>
    </citation>
    <scope>NUCLEOTIDE SEQUENCE</scope>
    <source>
        <tissue evidence="4">Leaf</tissue>
    </source>
</reference>
<keyword evidence="5" id="KW-1185">Reference proteome</keyword>
<sequence length="892" mass="99147">MSDTVSSLVAITEKKSHKPSSCTSVIFQLFHWNRRITKKKKMLTQAGAKQASKKFGSDDKLPRFPLITDKSITVPDSGKKQDMLTPGLVARLMGLDSMPAVQKTSCSEIGSGLETVEDCLYGKHTENSETFSSKHELRPQKLQKTGSSGAGKYAVTGFGAEAAPVKNILSRSKNYHQKFAPPVKSSMSLSGRHASRLIDAATRILEPGLKSRNRAKSVLHDSSKKHHTFANTVNTEATRGSTDGLLEGSYVMNDSKSVNRCHNPLNIVNSRQNLVGQPSVSYSVNHSSHDFSRVRPRSPMSSFESEKEKVNQDNQEKITAADQAMHNASSYTGSISYRMPLHRNVRNRWQLTSQQSKSQQDLNCFNSYKQKFPTQNQVNVVNLPRSNESRDSVGLNRSSSGLAQQHLPTEVDIFEYDTERRARDKADSHVPSVRQKSLKVIRKGGGSGFQHSGNQMHTKSDAVSGNGQSRVCRESKFTCKQESNKATGRVSVQNDVISFTFSSPMKQKEIPEETSKMGDEVFCSNDVIEHIRSKKTLLLKGDTLGTLIEEKLQELTDQEIDEFASGSTPERTSSMILQELMSALDSETPLYHNNLVVEPYGRNATSCSGHPPNLHARFQVSKRIGDLQSYSNDSNYGVSPVSVLEISGLFSSTNYTSVHQHQDGLIELLCNKPQVLEPYYHPTISLSEGRPGLPLVTDVFSDASELLSRVGNIGSRLGGTELDYAKEVILNAELLLGSSVQRDNDMNKGFSVSRFLTDELDTLASVLCANSSFRFDNKRTSLQGFLFDCIIEYLDSRYGPHLRYKNKTPRNLPSCINAEVLINEIVKEIMSWKALASLIPDGHIEKEMSSFLDRSFETELFETGSAIDEDIFQILVDEIVIDFPLTILNFSY</sequence>
<protein>
    <recommendedName>
        <fullName evidence="6">DUF3741 domain-containing protein</fullName>
    </recommendedName>
</protein>
<evidence type="ECO:0000259" key="2">
    <source>
        <dbReference type="Pfam" id="PF14309"/>
    </source>
</evidence>
<dbReference type="InterPro" id="IPR032795">
    <property type="entry name" value="DUF3741-assoc"/>
</dbReference>
<dbReference type="AlphaFoldDB" id="A0AAF1BBN2"/>
<dbReference type="Proteomes" id="UP000077755">
    <property type="component" value="Chromosome 7"/>
</dbReference>
<feature type="region of interest" description="Disordered" evidence="1">
    <location>
        <begin position="446"/>
        <end position="467"/>
    </location>
</feature>
<dbReference type="PANTHER" id="PTHR21726:SF61">
    <property type="entry name" value="DNAA INITIATOR-ASSOCIATING PROTEIN"/>
    <property type="match status" value="1"/>
</dbReference>
<name>A0AAF1BBN2_DAUCS</name>
<evidence type="ECO:0008006" key="6">
    <source>
        <dbReference type="Google" id="ProtNLM"/>
    </source>
</evidence>
<evidence type="ECO:0000313" key="4">
    <source>
        <dbReference type="EMBL" id="WOH10296.1"/>
    </source>
</evidence>
<evidence type="ECO:0000256" key="1">
    <source>
        <dbReference type="SAM" id="MobiDB-lite"/>
    </source>
</evidence>
<accession>A0AAF1BBN2</accession>
<feature type="domain" description="DUF3741" evidence="3">
    <location>
        <begin position="79"/>
        <end position="102"/>
    </location>
</feature>
<reference evidence="4" key="1">
    <citation type="journal article" date="2016" name="Nat. Genet.">
        <title>A high-quality carrot genome assembly provides new insights into carotenoid accumulation and asterid genome evolution.</title>
        <authorList>
            <person name="Iorizzo M."/>
            <person name="Ellison S."/>
            <person name="Senalik D."/>
            <person name="Zeng P."/>
            <person name="Satapoomin P."/>
            <person name="Huang J."/>
            <person name="Bowman M."/>
            <person name="Iovene M."/>
            <person name="Sanseverino W."/>
            <person name="Cavagnaro P."/>
            <person name="Yildiz M."/>
            <person name="Macko-Podgorni A."/>
            <person name="Moranska E."/>
            <person name="Grzebelus E."/>
            <person name="Grzebelus D."/>
            <person name="Ashrafi H."/>
            <person name="Zheng Z."/>
            <person name="Cheng S."/>
            <person name="Spooner D."/>
            <person name="Van Deynze A."/>
            <person name="Simon P."/>
        </authorList>
    </citation>
    <scope>NUCLEOTIDE SEQUENCE</scope>
    <source>
        <tissue evidence="4">Leaf</tissue>
    </source>
</reference>
<feature type="compositionally biased region" description="Polar residues" evidence="1">
    <location>
        <begin position="449"/>
        <end position="467"/>
    </location>
</feature>
<proteinExistence type="predicted"/>
<dbReference type="InterPro" id="IPR025486">
    <property type="entry name" value="DUF4378"/>
</dbReference>
<organism evidence="4 5">
    <name type="scientific">Daucus carota subsp. sativus</name>
    <name type="common">Carrot</name>
    <dbReference type="NCBI Taxonomy" id="79200"/>
    <lineage>
        <taxon>Eukaryota</taxon>
        <taxon>Viridiplantae</taxon>
        <taxon>Streptophyta</taxon>
        <taxon>Embryophyta</taxon>
        <taxon>Tracheophyta</taxon>
        <taxon>Spermatophyta</taxon>
        <taxon>Magnoliopsida</taxon>
        <taxon>eudicotyledons</taxon>
        <taxon>Gunneridae</taxon>
        <taxon>Pentapetalae</taxon>
        <taxon>asterids</taxon>
        <taxon>campanulids</taxon>
        <taxon>Apiales</taxon>
        <taxon>Apiaceae</taxon>
        <taxon>Apioideae</taxon>
        <taxon>Scandiceae</taxon>
        <taxon>Daucinae</taxon>
        <taxon>Daucus</taxon>
        <taxon>Daucus sect. Daucus</taxon>
    </lineage>
</organism>
<evidence type="ECO:0000259" key="3">
    <source>
        <dbReference type="Pfam" id="PF14383"/>
    </source>
</evidence>
<feature type="region of interest" description="Disordered" evidence="1">
    <location>
        <begin position="283"/>
        <end position="311"/>
    </location>
</feature>
<feature type="domain" description="DUF4378" evidence="2">
    <location>
        <begin position="721"/>
        <end position="878"/>
    </location>
</feature>